<proteinExistence type="predicted"/>
<accession>A0A1Z4LQ31</accession>
<dbReference type="EMBL" id="AP018227">
    <property type="protein sequence ID" value="BAY83274.1"/>
    <property type="molecule type" value="Genomic_DNA"/>
</dbReference>
<name>A0A1Z4LQ31_9CYAN</name>
<gene>
    <name evidence="2" type="ORF">NIES267_27610</name>
</gene>
<organism evidence="2 3">
    <name type="scientific">Calothrix parasitica NIES-267</name>
    <dbReference type="NCBI Taxonomy" id="1973488"/>
    <lineage>
        <taxon>Bacteria</taxon>
        <taxon>Bacillati</taxon>
        <taxon>Cyanobacteriota</taxon>
        <taxon>Cyanophyceae</taxon>
        <taxon>Nostocales</taxon>
        <taxon>Calotrichaceae</taxon>
        <taxon>Calothrix</taxon>
    </lineage>
</organism>
<dbReference type="OrthoDB" id="467582at2"/>
<evidence type="ECO:0000256" key="1">
    <source>
        <dbReference type="SAM" id="MobiDB-lite"/>
    </source>
</evidence>
<evidence type="ECO:0000313" key="2">
    <source>
        <dbReference type="EMBL" id="BAY83274.1"/>
    </source>
</evidence>
<reference evidence="2 3" key="1">
    <citation type="submission" date="2017-06" db="EMBL/GenBank/DDBJ databases">
        <title>Genome sequencing of cyanobaciteial culture collection at National Institute for Environmental Studies (NIES).</title>
        <authorList>
            <person name="Hirose Y."/>
            <person name="Shimura Y."/>
            <person name="Fujisawa T."/>
            <person name="Nakamura Y."/>
            <person name="Kawachi M."/>
        </authorList>
    </citation>
    <scope>NUCLEOTIDE SEQUENCE [LARGE SCALE GENOMIC DNA]</scope>
    <source>
        <strain evidence="2 3">NIES-267</strain>
    </source>
</reference>
<evidence type="ECO:0000313" key="3">
    <source>
        <dbReference type="Proteomes" id="UP000218418"/>
    </source>
</evidence>
<feature type="region of interest" description="Disordered" evidence="1">
    <location>
        <begin position="1"/>
        <end position="27"/>
    </location>
</feature>
<keyword evidence="3" id="KW-1185">Reference proteome</keyword>
<sequence>MNAIQTSIPEAQPIQRPKRTVPRPKRHLRQRSYQIMALETTVKIGVNLAISAAAVSALTQLLPHHWSGQEKLRQIRTEVKTTQERVSTLRTEFNNTFDSRQANSVMQQHGNRIPRNYKRIVLTNNTTPGEIQESTP</sequence>
<feature type="compositionally biased region" description="Basic residues" evidence="1">
    <location>
        <begin position="16"/>
        <end position="27"/>
    </location>
</feature>
<dbReference type="Proteomes" id="UP000218418">
    <property type="component" value="Chromosome"/>
</dbReference>
<dbReference type="AlphaFoldDB" id="A0A1Z4LQ31"/>
<protein>
    <submittedName>
        <fullName evidence="2">Uncharacterized protein</fullName>
    </submittedName>
</protein>